<keyword evidence="2" id="KW-1185">Reference proteome</keyword>
<accession>A0ACC2LL62</accession>
<evidence type="ECO:0000313" key="1">
    <source>
        <dbReference type="EMBL" id="KAJ8634118.1"/>
    </source>
</evidence>
<dbReference type="EMBL" id="CM056816">
    <property type="protein sequence ID" value="KAJ8634118.1"/>
    <property type="molecule type" value="Genomic_DNA"/>
</dbReference>
<reference evidence="1 2" key="1">
    <citation type="journal article" date="2022" name="Hortic Res">
        <title>A haplotype resolved chromosomal level avocado genome allows analysis of novel avocado genes.</title>
        <authorList>
            <person name="Nath O."/>
            <person name="Fletcher S.J."/>
            <person name="Hayward A."/>
            <person name="Shaw L.M."/>
            <person name="Masouleh A.K."/>
            <person name="Furtado A."/>
            <person name="Henry R.J."/>
            <person name="Mitter N."/>
        </authorList>
    </citation>
    <scope>NUCLEOTIDE SEQUENCE [LARGE SCALE GENOMIC DNA]</scope>
    <source>
        <strain evidence="2">cv. Hass</strain>
    </source>
</reference>
<sequence>MFEKLTATLTETLKKRTRFSAPCVPKHVLAEVVISAVPSIEKWSGLSTQALYVDYVLPFGSTFFDCGVLLLTRSVFLFLLPKEGGQHRTGSLQKNYDESIICEDLPACDVYAGMVIWTVRVLNSG</sequence>
<organism evidence="1 2">
    <name type="scientific">Persea americana</name>
    <name type="common">Avocado</name>
    <dbReference type="NCBI Taxonomy" id="3435"/>
    <lineage>
        <taxon>Eukaryota</taxon>
        <taxon>Viridiplantae</taxon>
        <taxon>Streptophyta</taxon>
        <taxon>Embryophyta</taxon>
        <taxon>Tracheophyta</taxon>
        <taxon>Spermatophyta</taxon>
        <taxon>Magnoliopsida</taxon>
        <taxon>Magnoliidae</taxon>
        <taxon>Laurales</taxon>
        <taxon>Lauraceae</taxon>
        <taxon>Persea</taxon>
    </lineage>
</organism>
<dbReference type="Proteomes" id="UP001234297">
    <property type="component" value="Chromosome 8"/>
</dbReference>
<protein>
    <submittedName>
        <fullName evidence="1">Uncharacterized protein</fullName>
    </submittedName>
</protein>
<evidence type="ECO:0000313" key="2">
    <source>
        <dbReference type="Proteomes" id="UP001234297"/>
    </source>
</evidence>
<name>A0ACC2LL62_PERAE</name>
<comment type="caution">
    <text evidence="1">The sequence shown here is derived from an EMBL/GenBank/DDBJ whole genome shotgun (WGS) entry which is preliminary data.</text>
</comment>
<gene>
    <name evidence="1" type="ORF">MRB53_027454</name>
</gene>
<proteinExistence type="predicted"/>